<dbReference type="EC" id="2.7.7.65" evidence="2"/>
<evidence type="ECO:0000259" key="5">
    <source>
        <dbReference type="PROSITE" id="PS50887"/>
    </source>
</evidence>
<dbReference type="PANTHER" id="PTHR45138">
    <property type="entry name" value="REGULATORY COMPONENTS OF SENSORY TRANSDUCTION SYSTEM"/>
    <property type="match status" value="1"/>
</dbReference>
<dbReference type="Proteomes" id="UP000013148">
    <property type="component" value="Unassembled WGS sequence"/>
</dbReference>
<dbReference type="Pfam" id="PF00990">
    <property type="entry name" value="GGDEF"/>
    <property type="match status" value="1"/>
</dbReference>
<evidence type="ECO:0000313" key="6">
    <source>
        <dbReference type="EMBL" id="ENV18792.1"/>
    </source>
</evidence>
<keyword evidence="4" id="KW-1133">Transmembrane helix</keyword>
<dbReference type="PANTHER" id="PTHR45138:SF9">
    <property type="entry name" value="DIGUANYLATE CYCLASE DGCM-RELATED"/>
    <property type="match status" value="1"/>
</dbReference>
<evidence type="ECO:0000313" key="7">
    <source>
        <dbReference type="Proteomes" id="UP000013148"/>
    </source>
</evidence>
<dbReference type="RefSeq" id="WP_004817519.1">
    <property type="nucleotide sequence ID" value="NZ_KB849455.1"/>
</dbReference>
<feature type="domain" description="GGDEF" evidence="5">
    <location>
        <begin position="238"/>
        <end position="373"/>
    </location>
</feature>
<dbReference type="PATRIC" id="fig|1217656.3.peg.577"/>
<reference evidence="6 7" key="1">
    <citation type="submission" date="2013-02" db="EMBL/GenBank/DDBJ databases">
        <title>The Genome Sequence of Acinetobacter guillouiae NIPH 991.</title>
        <authorList>
            <consortium name="The Broad Institute Genome Sequencing Platform"/>
            <consortium name="The Broad Institute Genome Sequencing Center for Infectious Disease"/>
            <person name="Cerqueira G."/>
            <person name="Feldgarden M."/>
            <person name="Courvalin P."/>
            <person name="Perichon B."/>
            <person name="Grillot-Courvalin C."/>
            <person name="Clermont D."/>
            <person name="Rocha E."/>
            <person name="Yoon E.-J."/>
            <person name="Nemec A."/>
            <person name="Walker B."/>
            <person name="Young S.K."/>
            <person name="Zeng Q."/>
            <person name="Gargeya S."/>
            <person name="Fitzgerald M."/>
            <person name="Haas B."/>
            <person name="Abouelleil A."/>
            <person name="Alvarado L."/>
            <person name="Arachchi H.M."/>
            <person name="Berlin A.M."/>
            <person name="Chapman S.B."/>
            <person name="Dewar J."/>
            <person name="Goldberg J."/>
            <person name="Griggs A."/>
            <person name="Gujja S."/>
            <person name="Hansen M."/>
            <person name="Howarth C."/>
            <person name="Imamovic A."/>
            <person name="Larimer J."/>
            <person name="McCowan C."/>
            <person name="Murphy C."/>
            <person name="Neiman D."/>
            <person name="Pearson M."/>
            <person name="Priest M."/>
            <person name="Roberts A."/>
            <person name="Saif S."/>
            <person name="Shea T."/>
            <person name="Sisk P."/>
            <person name="Sykes S."/>
            <person name="Wortman J."/>
            <person name="Nusbaum C."/>
            <person name="Birren B."/>
        </authorList>
    </citation>
    <scope>NUCLEOTIDE SEQUENCE [LARGE SCALE GENOMIC DNA]</scope>
    <source>
        <strain evidence="6 7">NIPH 991</strain>
    </source>
</reference>
<sequence>MHDVMIMNWSNLKKCSLVLFLGGIAVLLWIVWWFFSNAQVELQAWINQDFYPIYLRLLFFAAIGFFALIFIIRALNKNSIFEIITPYITIGYFGLIFVFGAHCIGIFSPASVAGYVSLVTVALVLFERKVVYIIVIPITCFMLISLGLSLMHKIAYAPIFSEQLQSMSVYKNTFWVFCMLYFYIPIFLASLILFEILLTQWRKREQMIQQISVLDPLTGIYNRRRIGENIDLLKQQQSSFAIVLLDLDYFKSVNDQYGHDIGDAVLKQVAKILTENIREQDVVGRFGGEEFIILMSNGALENAMSLAERCRQAIEKEKIRLDHQQTIKVTASFGVAVSTNPFLTTKEELIRQADQALYLAKNNGRNQVCHFFEIELTHSFGYKQHR</sequence>
<dbReference type="CDD" id="cd01949">
    <property type="entry name" value="GGDEF"/>
    <property type="match status" value="1"/>
</dbReference>
<comment type="catalytic activity">
    <reaction evidence="3">
        <text>2 GTP = 3',3'-c-di-GMP + 2 diphosphate</text>
        <dbReference type="Rhea" id="RHEA:24898"/>
        <dbReference type="ChEBI" id="CHEBI:33019"/>
        <dbReference type="ChEBI" id="CHEBI:37565"/>
        <dbReference type="ChEBI" id="CHEBI:58805"/>
        <dbReference type="EC" id="2.7.7.65"/>
    </reaction>
</comment>
<dbReference type="InterPro" id="IPR050469">
    <property type="entry name" value="Diguanylate_Cyclase"/>
</dbReference>
<feature type="transmembrane region" description="Helical" evidence="4">
    <location>
        <begin position="174"/>
        <end position="198"/>
    </location>
</feature>
<dbReference type="EMBL" id="APPJ01000004">
    <property type="protein sequence ID" value="ENV18792.1"/>
    <property type="molecule type" value="Genomic_DNA"/>
</dbReference>
<comment type="caution">
    <text evidence="6">The sequence shown here is derived from an EMBL/GenBank/DDBJ whole genome shotgun (WGS) entry which is preliminary data.</text>
</comment>
<dbReference type="SMART" id="SM00267">
    <property type="entry name" value="GGDEF"/>
    <property type="match status" value="1"/>
</dbReference>
<evidence type="ECO:0000256" key="1">
    <source>
        <dbReference type="ARBA" id="ARBA00001946"/>
    </source>
</evidence>
<dbReference type="eggNOG" id="COG2199">
    <property type="taxonomic scope" value="Bacteria"/>
</dbReference>
<accession>N8X328</accession>
<feature type="transmembrane region" description="Helical" evidence="4">
    <location>
        <begin position="133"/>
        <end position="154"/>
    </location>
</feature>
<feature type="transmembrane region" description="Helical" evidence="4">
    <location>
        <begin position="106"/>
        <end position="126"/>
    </location>
</feature>
<dbReference type="InterPro" id="IPR043128">
    <property type="entry name" value="Rev_trsase/Diguanyl_cyclase"/>
</dbReference>
<proteinExistence type="predicted"/>
<comment type="cofactor">
    <cofactor evidence="1">
        <name>Mg(2+)</name>
        <dbReference type="ChEBI" id="CHEBI:18420"/>
    </cofactor>
</comment>
<dbReference type="PROSITE" id="PS50887">
    <property type="entry name" value="GGDEF"/>
    <property type="match status" value="1"/>
</dbReference>
<evidence type="ECO:0000256" key="2">
    <source>
        <dbReference type="ARBA" id="ARBA00012528"/>
    </source>
</evidence>
<dbReference type="GO" id="GO:0052621">
    <property type="term" value="F:diguanylate cyclase activity"/>
    <property type="evidence" value="ECO:0007669"/>
    <property type="project" value="UniProtKB-EC"/>
</dbReference>
<dbReference type="Gene3D" id="3.30.70.270">
    <property type="match status" value="1"/>
</dbReference>
<dbReference type="InterPro" id="IPR000160">
    <property type="entry name" value="GGDEF_dom"/>
</dbReference>
<feature type="transmembrane region" description="Helical" evidence="4">
    <location>
        <begin position="15"/>
        <end position="33"/>
    </location>
</feature>
<evidence type="ECO:0000256" key="4">
    <source>
        <dbReference type="SAM" id="Phobius"/>
    </source>
</evidence>
<evidence type="ECO:0000256" key="3">
    <source>
        <dbReference type="ARBA" id="ARBA00034247"/>
    </source>
</evidence>
<gene>
    <name evidence="6" type="ORF">F964_00592</name>
</gene>
<dbReference type="SUPFAM" id="SSF55073">
    <property type="entry name" value="Nucleotide cyclase"/>
    <property type="match status" value="1"/>
</dbReference>
<dbReference type="InterPro" id="IPR029787">
    <property type="entry name" value="Nucleotide_cyclase"/>
</dbReference>
<organism evidence="6 7">
    <name type="scientific">Acinetobacter guillouiae NIPH 991</name>
    <dbReference type="NCBI Taxonomy" id="1217656"/>
    <lineage>
        <taxon>Bacteria</taxon>
        <taxon>Pseudomonadati</taxon>
        <taxon>Pseudomonadota</taxon>
        <taxon>Gammaproteobacteria</taxon>
        <taxon>Moraxellales</taxon>
        <taxon>Moraxellaceae</taxon>
        <taxon>Acinetobacter</taxon>
    </lineage>
</organism>
<name>N8X328_ACIGI</name>
<protein>
    <recommendedName>
        <fullName evidence="2">diguanylate cyclase</fullName>
        <ecNumber evidence="2">2.7.7.65</ecNumber>
    </recommendedName>
</protein>
<keyword evidence="4" id="KW-0812">Transmembrane</keyword>
<dbReference type="NCBIfam" id="TIGR00254">
    <property type="entry name" value="GGDEF"/>
    <property type="match status" value="1"/>
</dbReference>
<keyword evidence="4" id="KW-0472">Membrane</keyword>
<keyword evidence="7" id="KW-1185">Reference proteome</keyword>
<feature type="transmembrane region" description="Helical" evidence="4">
    <location>
        <begin position="53"/>
        <end position="72"/>
    </location>
</feature>
<dbReference type="FunFam" id="3.30.70.270:FF:000001">
    <property type="entry name" value="Diguanylate cyclase domain protein"/>
    <property type="match status" value="1"/>
</dbReference>
<dbReference type="AlphaFoldDB" id="N8X328"/>
<feature type="transmembrane region" description="Helical" evidence="4">
    <location>
        <begin position="79"/>
        <end position="100"/>
    </location>
</feature>
<dbReference type="HOGENOM" id="CLU_000445_11_1_6"/>